<organism evidence="2 3">
    <name type="scientific">Aciditerrimonas ferrireducens</name>
    <dbReference type="NCBI Taxonomy" id="667306"/>
    <lineage>
        <taxon>Bacteria</taxon>
        <taxon>Bacillati</taxon>
        <taxon>Actinomycetota</taxon>
        <taxon>Acidimicrobiia</taxon>
        <taxon>Acidimicrobiales</taxon>
        <taxon>Acidimicrobiaceae</taxon>
        <taxon>Aciditerrimonas</taxon>
    </lineage>
</organism>
<dbReference type="InterPro" id="IPR013429">
    <property type="entry name" value="Regulatory_FmdB_Zinc_ribbon"/>
</dbReference>
<evidence type="ECO:0000259" key="1">
    <source>
        <dbReference type="SMART" id="SM00834"/>
    </source>
</evidence>
<feature type="domain" description="Putative regulatory protein FmdB zinc ribbon" evidence="1">
    <location>
        <begin position="1"/>
        <end position="42"/>
    </location>
</feature>
<reference evidence="2 3" key="1">
    <citation type="submission" date="2024-09" db="EMBL/GenBank/DDBJ databases">
        <authorList>
            <person name="Sun Q."/>
            <person name="Mori K."/>
        </authorList>
    </citation>
    <scope>NUCLEOTIDE SEQUENCE [LARGE SCALE GENOMIC DNA]</scope>
    <source>
        <strain evidence="2 3">JCM 15389</strain>
    </source>
</reference>
<dbReference type="NCBIfam" id="TIGR02605">
    <property type="entry name" value="CxxC_CxxC_SSSS"/>
    <property type="match status" value="1"/>
</dbReference>
<proteinExistence type="predicted"/>
<protein>
    <submittedName>
        <fullName evidence="2">Zinc ribbon domain-containing protein</fullName>
    </submittedName>
</protein>
<sequence>MPRYEYRCRACGERFELRRPMAEAEAPAPCPQGHEETSRVLSVFADLRARAETVGPPAGGCGPGCACAS</sequence>
<evidence type="ECO:0000313" key="2">
    <source>
        <dbReference type="EMBL" id="MFC0082382.1"/>
    </source>
</evidence>
<dbReference type="Pfam" id="PF09723">
    <property type="entry name" value="Zn_ribbon_8"/>
    <property type="match status" value="1"/>
</dbReference>
<dbReference type="Proteomes" id="UP001589788">
    <property type="component" value="Unassembled WGS sequence"/>
</dbReference>
<gene>
    <name evidence="2" type="ORF">ACFFRE_09535</name>
</gene>
<comment type="caution">
    <text evidence="2">The sequence shown here is derived from an EMBL/GenBank/DDBJ whole genome shotgun (WGS) entry which is preliminary data.</text>
</comment>
<evidence type="ECO:0000313" key="3">
    <source>
        <dbReference type="Proteomes" id="UP001589788"/>
    </source>
</evidence>
<dbReference type="SMART" id="SM00834">
    <property type="entry name" value="CxxC_CXXC_SSSS"/>
    <property type="match status" value="1"/>
</dbReference>
<name>A0ABV6C5Z6_9ACTN</name>
<dbReference type="RefSeq" id="WP_377789955.1">
    <property type="nucleotide sequence ID" value="NZ_JBHLYQ010000095.1"/>
</dbReference>
<dbReference type="EMBL" id="JBHLYQ010000095">
    <property type="protein sequence ID" value="MFC0082382.1"/>
    <property type="molecule type" value="Genomic_DNA"/>
</dbReference>
<accession>A0ABV6C5Z6</accession>
<keyword evidence="3" id="KW-1185">Reference proteome</keyword>